<reference evidence="1 2" key="3">
    <citation type="submission" date="2019-11" db="EMBL/GenBank/DDBJ databases">
        <title>A de novo genome assembly of a pear dwarfing rootstock.</title>
        <authorList>
            <person name="Wang F."/>
            <person name="Wang J."/>
            <person name="Li S."/>
            <person name="Zhang Y."/>
            <person name="Fang M."/>
            <person name="Ma L."/>
            <person name="Zhao Y."/>
            <person name="Jiang S."/>
        </authorList>
    </citation>
    <scope>NUCLEOTIDE SEQUENCE [LARGE SCALE GENOMIC DNA]</scope>
    <source>
        <strain evidence="1">S2</strain>
        <tissue evidence="1">Leaf</tissue>
    </source>
</reference>
<protein>
    <submittedName>
        <fullName evidence="1">Uncharacterized protein</fullName>
    </submittedName>
</protein>
<gene>
    <name evidence="1" type="ORF">D8674_005088</name>
</gene>
<name>A0A5N5FUU9_9ROSA</name>
<keyword evidence="2" id="KW-1185">Reference proteome</keyword>
<dbReference type="Proteomes" id="UP000327157">
    <property type="component" value="Chromosome 11"/>
</dbReference>
<organism evidence="1 2">
    <name type="scientific">Pyrus ussuriensis x Pyrus communis</name>
    <dbReference type="NCBI Taxonomy" id="2448454"/>
    <lineage>
        <taxon>Eukaryota</taxon>
        <taxon>Viridiplantae</taxon>
        <taxon>Streptophyta</taxon>
        <taxon>Embryophyta</taxon>
        <taxon>Tracheophyta</taxon>
        <taxon>Spermatophyta</taxon>
        <taxon>Magnoliopsida</taxon>
        <taxon>eudicotyledons</taxon>
        <taxon>Gunneridae</taxon>
        <taxon>Pentapetalae</taxon>
        <taxon>rosids</taxon>
        <taxon>fabids</taxon>
        <taxon>Rosales</taxon>
        <taxon>Rosaceae</taxon>
        <taxon>Amygdaloideae</taxon>
        <taxon>Maleae</taxon>
        <taxon>Pyrus</taxon>
    </lineage>
</organism>
<comment type="caution">
    <text evidence="1">The sequence shown here is derived from an EMBL/GenBank/DDBJ whole genome shotgun (WGS) entry which is preliminary data.</text>
</comment>
<reference evidence="2" key="2">
    <citation type="submission" date="2019-10" db="EMBL/GenBank/DDBJ databases">
        <title>A de novo genome assembly of a pear dwarfing rootstock.</title>
        <authorList>
            <person name="Wang F."/>
            <person name="Wang J."/>
            <person name="Li S."/>
            <person name="Zhang Y."/>
            <person name="Fang M."/>
            <person name="Ma L."/>
            <person name="Zhao Y."/>
            <person name="Jiang S."/>
        </authorList>
    </citation>
    <scope>NUCLEOTIDE SEQUENCE [LARGE SCALE GENOMIC DNA]</scope>
</reference>
<reference evidence="1 2" key="1">
    <citation type="submission" date="2019-09" db="EMBL/GenBank/DDBJ databases">
        <authorList>
            <person name="Ou C."/>
        </authorList>
    </citation>
    <scope>NUCLEOTIDE SEQUENCE [LARGE SCALE GENOMIC DNA]</scope>
    <source>
        <strain evidence="1">S2</strain>
        <tissue evidence="1">Leaf</tissue>
    </source>
</reference>
<evidence type="ECO:0000313" key="2">
    <source>
        <dbReference type="Proteomes" id="UP000327157"/>
    </source>
</evidence>
<dbReference type="EMBL" id="SMOL01000559">
    <property type="protein sequence ID" value="KAB2605371.1"/>
    <property type="molecule type" value="Genomic_DNA"/>
</dbReference>
<evidence type="ECO:0000313" key="1">
    <source>
        <dbReference type="EMBL" id="KAB2605371.1"/>
    </source>
</evidence>
<proteinExistence type="predicted"/>
<dbReference type="AlphaFoldDB" id="A0A5N5FUU9"/>
<sequence>MFGVKTVLSAIDRILSSTGTQEIGECEPALEALGQIRSCKDVVNNWNVLVR</sequence>
<accession>A0A5N5FUU9</accession>
<dbReference type="OrthoDB" id="10250600at2759"/>